<keyword evidence="5 7" id="KW-1133">Transmembrane helix</keyword>
<reference evidence="9 10" key="1">
    <citation type="submission" date="2012-02" db="EMBL/GenBank/DDBJ databases">
        <title>Complete genome sequence of Caldilinea aerophila DSM 14535 (= NBRC 102666).</title>
        <authorList>
            <person name="Oguchi A."/>
            <person name="Hosoyama A."/>
            <person name="Sekine M."/>
            <person name="Fukai R."/>
            <person name="Kato Y."/>
            <person name="Nakamura S."/>
            <person name="Hanada S."/>
            <person name="Yamazaki S."/>
            <person name="Fujita N."/>
        </authorList>
    </citation>
    <scope>NUCLEOTIDE SEQUENCE [LARGE SCALE GENOMIC DNA]</scope>
    <source>
        <strain evidence="10">DSM 14535 / JCM 11387 / NBRC 104270 / STL-6-O1</strain>
    </source>
</reference>
<comment type="similarity">
    <text evidence="7">Belongs to the binding-protein-dependent transport system permease family.</text>
</comment>
<proteinExistence type="inferred from homology"/>
<keyword evidence="10" id="KW-1185">Reference proteome</keyword>
<evidence type="ECO:0000256" key="6">
    <source>
        <dbReference type="ARBA" id="ARBA00023136"/>
    </source>
</evidence>
<accession>I0I2R8</accession>
<evidence type="ECO:0000256" key="1">
    <source>
        <dbReference type="ARBA" id="ARBA00004651"/>
    </source>
</evidence>
<comment type="subcellular location">
    <subcellularLocation>
        <location evidence="1 7">Cell membrane</location>
        <topology evidence="1 7">Multi-pass membrane protein</topology>
    </subcellularLocation>
</comment>
<feature type="transmembrane region" description="Helical" evidence="7">
    <location>
        <begin position="187"/>
        <end position="209"/>
    </location>
</feature>
<keyword evidence="3" id="KW-1003">Cell membrane</keyword>
<sequence>MQRFFNWQRVIERTLIYVGLAIAAVLVGAPFVYMFTGSFKLNAEIFSYPLTFIPRNPTLENYVRLLDGSEIPYVRQFANSLFVAIAQTLLTLFVASTVGWGFAKYEFAGKRVLFLILLATLTFPFQLILVPLFLMMVSIRWLDTYWAIIIPGAISAFGCFFMRQNMLAVPNDLVDAARIDGASDWGIFWRIGLPLARGALSVLAVLIFLGSWNDYLWPLVVLRTAEKFTYPVGLATLVGLYKVEYGMILAGAFLATLPILAIFIAGRNMLLDNLTIGAIKG</sequence>
<dbReference type="PANTHER" id="PTHR43744">
    <property type="entry name" value="ABC TRANSPORTER PERMEASE PROTEIN MG189-RELATED-RELATED"/>
    <property type="match status" value="1"/>
</dbReference>
<dbReference type="Proteomes" id="UP000007880">
    <property type="component" value="Chromosome"/>
</dbReference>
<dbReference type="AlphaFoldDB" id="I0I2R8"/>
<dbReference type="Gene3D" id="1.10.3720.10">
    <property type="entry name" value="MetI-like"/>
    <property type="match status" value="1"/>
</dbReference>
<feature type="domain" description="ABC transmembrane type-1" evidence="8">
    <location>
        <begin position="77"/>
        <end position="266"/>
    </location>
</feature>
<gene>
    <name evidence="9" type="primary">araQ</name>
    <name evidence="9" type="ordered locus">CLDAP_15160</name>
</gene>
<feature type="transmembrane region" description="Helical" evidence="7">
    <location>
        <begin position="112"/>
        <end position="139"/>
    </location>
</feature>
<dbReference type="OrthoDB" id="9771544at2"/>
<keyword evidence="6 7" id="KW-0472">Membrane</keyword>
<dbReference type="GO" id="GO:0055085">
    <property type="term" value="P:transmembrane transport"/>
    <property type="evidence" value="ECO:0007669"/>
    <property type="project" value="InterPro"/>
</dbReference>
<evidence type="ECO:0000313" key="9">
    <source>
        <dbReference type="EMBL" id="BAL99555.1"/>
    </source>
</evidence>
<evidence type="ECO:0000256" key="7">
    <source>
        <dbReference type="RuleBase" id="RU363032"/>
    </source>
</evidence>
<dbReference type="STRING" id="926550.CLDAP_15160"/>
<feature type="transmembrane region" description="Helical" evidence="7">
    <location>
        <begin position="77"/>
        <end position="100"/>
    </location>
</feature>
<feature type="transmembrane region" description="Helical" evidence="7">
    <location>
        <begin position="15"/>
        <end position="35"/>
    </location>
</feature>
<name>I0I2R8_CALAS</name>
<evidence type="ECO:0000259" key="8">
    <source>
        <dbReference type="PROSITE" id="PS50928"/>
    </source>
</evidence>
<evidence type="ECO:0000256" key="2">
    <source>
        <dbReference type="ARBA" id="ARBA00022448"/>
    </source>
</evidence>
<evidence type="ECO:0000256" key="3">
    <source>
        <dbReference type="ARBA" id="ARBA00022475"/>
    </source>
</evidence>
<evidence type="ECO:0000256" key="4">
    <source>
        <dbReference type="ARBA" id="ARBA00022692"/>
    </source>
</evidence>
<dbReference type="eggNOG" id="COG0395">
    <property type="taxonomic scope" value="Bacteria"/>
</dbReference>
<dbReference type="PROSITE" id="PS50928">
    <property type="entry name" value="ABC_TM1"/>
    <property type="match status" value="1"/>
</dbReference>
<feature type="transmembrane region" description="Helical" evidence="7">
    <location>
        <begin position="245"/>
        <end position="265"/>
    </location>
</feature>
<dbReference type="Pfam" id="PF00528">
    <property type="entry name" value="BPD_transp_1"/>
    <property type="match status" value="1"/>
</dbReference>
<keyword evidence="4 7" id="KW-0812">Transmembrane</keyword>
<evidence type="ECO:0000256" key="5">
    <source>
        <dbReference type="ARBA" id="ARBA00022989"/>
    </source>
</evidence>
<keyword evidence="2 7" id="KW-0813">Transport</keyword>
<protein>
    <submittedName>
        <fullName evidence="9">L-arabinose ABC transporter permease protein</fullName>
    </submittedName>
</protein>
<dbReference type="SUPFAM" id="SSF161098">
    <property type="entry name" value="MetI-like"/>
    <property type="match status" value="1"/>
</dbReference>
<dbReference type="CDD" id="cd06261">
    <property type="entry name" value="TM_PBP2"/>
    <property type="match status" value="1"/>
</dbReference>
<dbReference type="InterPro" id="IPR035906">
    <property type="entry name" value="MetI-like_sf"/>
</dbReference>
<feature type="transmembrane region" description="Helical" evidence="7">
    <location>
        <begin position="145"/>
        <end position="162"/>
    </location>
</feature>
<evidence type="ECO:0000313" key="10">
    <source>
        <dbReference type="Proteomes" id="UP000007880"/>
    </source>
</evidence>
<organism evidence="9 10">
    <name type="scientific">Caldilinea aerophila (strain DSM 14535 / JCM 11387 / NBRC 104270 / STL-6-O1)</name>
    <dbReference type="NCBI Taxonomy" id="926550"/>
    <lineage>
        <taxon>Bacteria</taxon>
        <taxon>Bacillati</taxon>
        <taxon>Chloroflexota</taxon>
        <taxon>Caldilineae</taxon>
        <taxon>Caldilineales</taxon>
        <taxon>Caldilineaceae</taxon>
        <taxon>Caldilinea</taxon>
    </lineage>
</organism>
<dbReference type="EMBL" id="AP012337">
    <property type="protein sequence ID" value="BAL99555.1"/>
    <property type="molecule type" value="Genomic_DNA"/>
</dbReference>
<dbReference type="PANTHER" id="PTHR43744:SF12">
    <property type="entry name" value="ABC TRANSPORTER PERMEASE PROTEIN MG189-RELATED"/>
    <property type="match status" value="1"/>
</dbReference>
<dbReference type="GO" id="GO:0005886">
    <property type="term" value="C:plasma membrane"/>
    <property type="evidence" value="ECO:0007669"/>
    <property type="project" value="UniProtKB-SubCell"/>
</dbReference>
<dbReference type="KEGG" id="cap:CLDAP_15160"/>
<dbReference type="InterPro" id="IPR000515">
    <property type="entry name" value="MetI-like"/>
</dbReference>
<dbReference type="HOGENOM" id="CLU_016047_1_1_0"/>